<dbReference type="EMBL" id="OE845153">
    <property type="protein sequence ID" value="CAD7606800.1"/>
    <property type="molecule type" value="Genomic_DNA"/>
</dbReference>
<organism evidence="1">
    <name type="scientific">Timema genevievae</name>
    <name type="common">Walking stick</name>
    <dbReference type="NCBI Taxonomy" id="629358"/>
    <lineage>
        <taxon>Eukaryota</taxon>
        <taxon>Metazoa</taxon>
        <taxon>Ecdysozoa</taxon>
        <taxon>Arthropoda</taxon>
        <taxon>Hexapoda</taxon>
        <taxon>Insecta</taxon>
        <taxon>Pterygota</taxon>
        <taxon>Neoptera</taxon>
        <taxon>Polyneoptera</taxon>
        <taxon>Phasmatodea</taxon>
        <taxon>Timematodea</taxon>
        <taxon>Timematoidea</taxon>
        <taxon>Timematidae</taxon>
        <taxon>Timema</taxon>
    </lineage>
</organism>
<gene>
    <name evidence="1" type="ORF">TGEB3V08_LOCUS9994</name>
</gene>
<proteinExistence type="predicted"/>
<evidence type="ECO:0000313" key="1">
    <source>
        <dbReference type="EMBL" id="CAD7606800.1"/>
    </source>
</evidence>
<protein>
    <submittedName>
        <fullName evidence="1">Uncharacterized protein</fullName>
    </submittedName>
</protein>
<dbReference type="AlphaFoldDB" id="A0A7R9K6G6"/>
<name>A0A7R9K6G6_TIMGE</name>
<sequence length="158" mass="17267">MEVGEIHYVRIKVASLPLSVDEWRPSRGRSISDRITTSPDPAVSGTLRTFRREDNELQSASHHVLTLDGEVLTLNGKLLAGHVLIGCNDQEDQVSVCSCTCLGPASCHNHLLSLEPGYHPTMDCRQGQESLCVDLPTTKTTCCRWSLATTRPVLLGSV</sequence>
<accession>A0A7R9K6G6</accession>
<reference evidence="1" key="1">
    <citation type="submission" date="2020-11" db="EMBL/GenBank/DDBJ databases">
        <authorList>
            <person name="Tran Van P."/>
        </authorList>
    </citation>
    <scope>NUCLEOTIDE SEQUENCE</scope>
</reference>